<dbReference type="NCBIfam" id="TIGR03683">
    <property type="entry name" value="A-tRNA_syn_arch"/>
    <property type="match status" value="1"/>
</dbReference>
<keyword evidence="4 12" id="KW-0436">Ligase</keyword>
<dbReference type="SUPFAM" id="SSF101353">
    <property type="entry name" value="Putative anticodon-binding domain of alanyl-tRNA synthetase (AlaRS)"/>
    <property type="match status" value="1"/>
</dbReference>
<keyword evidence="3 12" id="KW-0820">tRNA-binding</keyword>
<dbReference type="InterPro" id="IPR018162">
    <property type="entry name" value="Ala-tRNA-ligase_IIc_anticod-bd"/>
</dbReference>
<dbReference type="GO" id="GO:0008270">
    <property type="term" value="F:zinc ion binding"/>
    <property type="evidence" value="ECO:0007669"/>
    <property type="project" value="UniProtKB-UniRule"/>
</dbReference>
<dbReference type="InterPro" id="IPR009000">
    <property type="entry name" value="Transl_B-barrel_sf"/>
</dbReference>
<dbReference type="Pfam" id="PF07973">
    <property type="entry name" value="tRNA_SAD"/>
    <property type="match status" value="1"/>
</dbReference>
<dbReference type="FunFam" id="3.30.980.10:FF:000004">
    <property type="entry name" value="Alanine--tRNA ligase, cytoplasmic"/>
    <property type="match status" value="1"/>
</dbReference>
<feature type="domain" description="Alanyl-transfer RNA synthetases family profile" evidence="13">
    <location>
        <begin position="89"/>
        <end position="755"/>
    </location>
</feature>
<comment type="subcellular location">
    <subcellularLocation>
        <location evidence="12">Cytoplasm</location>
    </subcellularLocation>
</comment>
<dbReference type="PANTHER" id="PTHR11777:SF9">
    <property type="entry name" value="ALANINE--TRNA LIGASE, CYTOPLASMIC"/>
    <property type="match status" value="1"/>
</dbReference>
<evidence type="ECO:0000313" key="15">
    <source>
        <dbReference type="Proteomes" id="UP000655759"/>
    </source>
</evidence>
<comment type="function">
    <text evidence="12">Catalyzes the attachment of alanine to tRNA(Ala) in a two-step reaction: alanine is first activated by ATP to form Ala-AMP and then transferred to the acceptor end of tRNA(Ala). Also edits incorrectly charged Ser-tRNA(Ala) and Gly-tRNA(Ala) via its editing domain.</text>
</comment>
<evidence type="ECO:0000256" key="12">
    <source>
        <dbReference type="HAMAP-Rule" id="MF_00036"/>
    </source>
</evidence>
<proteinExistence type="inferred from homology"/>
<dbReference type="EC" id="6.1.1.7" evidence="12"/>
<dbReference type="InterPro" id="IPR050058">
    <property type="entry name" value="Ala-tRNA_ligase"/>
</dbReference>
<feature type="binding site" evidence="12">
    <location>
        <position position="608"/>
    </location>
    <ligand>
        <name>Zn(2+)</name>
        <dbReference type="ChEBI" id="CHEBI:29105"/>
    </ligand>
</feature>
<dbReference type="InterPro" id="IPR012947">
    <property type="entry name" value="tRNA_SAD"/>
</dbReference>
<dbReference type="Gene3D" id="3.30.980.10">
    <property type="entry name" value="Threonyl-trna Synthetase, Chain A, domain 2"/>
    <property type="match status" value="1"/>
</dbReference>
<protein>
    <recommendedName>
        <fullName evidence="12">Alanine--tRNA ligase</fullName>
        <ecNumber evidence="12">6.1.1.7</ecNumber>
    </recommendedName>
    <alternativeName>
        <fullName evidence="12">Alanyl-tRNA synthetase</fullName>
        <shortName evidence="12">AlaRS</shortName>
    </alternativeName>
</protein>
<keyword evidence="5 12" id="KW-0479">Metal-binding</keyword>
<comment type="catalytic activity">
    <reaction evidence="12">
        <text>tRNA(Ala) + L-alanine + ATP = L-alanyl-tRNA(Ala) + AMP + diphosphate</text>
        <dbReference type="Rhea" id="RHEA:12540"/>
        <dbReference type="Rhea" id="RHEA-COMP:9657"/>
        <dbReference type="Rhea" id="RHEA-COMP:9923"/>
        <dbReference type="ChEBI" id="CHEBI:30616"/>
        <dbReference type="ChEBI" id="CHEBI:33019"/>
        <dbReference type="ChEBI" id="CHEBI:57972"/>
        <dbReference type="ChEBI" id="CHEBI:78442"/>
        <dbReference type="ChEBI" id="CHEBI:78497"/>
        <dbReference type="ChEBI" id="CHEBI:456215"/>
        <dbReference type="EC" id="6.1.1.7"/>
    </reaction>
</comment>
<keyword evidence="7 12" id="KW-0862">Zinc</keyword>
<dbReference type="InterPro" id="IPR018165">
    <property type="entry name" value="Ala-tRNA-synth_IIc_core"/>
</dbReference>
<dbReference type="InterPro" id="IPR018163">
    <property type="entry name" value="Thr/Ala-tRNA-synth_IIc_edit"/>
</dbReference>
<dbReference type="GO" id="GO:0005737">
    <property type="term" value="C:cytoplasm"/>
    <property type="evidence" value="ECO:0007669"/>
    <property type="project" value="UniProtKB-SubCell"/>
</dbReference>
<evidence type="ECO:0000256" key="11">
    <source>
        <dbReference type="ARBA" id="ARBA00023146"/>
    </source>
</evidence>
<comment type="domain">
    <text evidence="12">Consists of three domains; the N-terminal catalytic domain, the editing domain and the C-terminal C-Ala domain. The editing domain removes incorrectly charged amino acids, while the C-Ala domain, along with tRNA(Ala), serves as a bridge to cooperatively bring together the editing and aminoacylation centers thus stimulating deacylation of misacylated tRNAs.</text>
</comment>
<evidence type="ECO:0000256" key="4">
    <source>
        <dbReference type="ARBA" id="ARBA00022598"/>
    </source>
</evidence>
<evidence type="ECO:0000256" key="8">
    <source>
        <dbReference type="ARBA" id="ARBA00022840"/>
    </source>
</evidence>
<comment type="similarity">
    <text evidence="1 12">Belongs to the class-II aminoacyl-tRNA synthetase family.</text>
</comment>
<keyword evidence="6 12" id="KW-0547">Nucleotide-binding</keyword>
<reference evidence="14" key="1">
    <citation type="submission" date="2021-02" db="EMBL/GenBank/DDBJ databases">
        <authorList>
            <person name="Han P."/>
        </authorList>
    </citation>
    <scope>NUCLEOTIDE SEQUENCE</scope>
    <source>
        <strain evidence="14">Candidatus Nitrosotenuis uzonensis 5A</strain>
    </source>
</reference>
<evidence type="ECO:0000256" key="1">
    <source>
        <dbReference type="ARBA" id="ARBA00008226"/>
    </source>
</evidence>
<dbReference type="InterPro" id="IPR045864">
    <property type="entry name" value="aa-tRNA-synth_II/BPL/LPL"/>
</dbReference>
<dbReference type="SUPFAM" id="SSF55681">
    <property type="entry name" value="Class II aaRS and biotin synthetases"/>
    <property type="match status" value="1"/>
</dbReference>
<comment type="caution">
    <text evidence="14">The sequence shown here is derived from an EMBL/GenBank/DDBJ whole genome shotgun (WGS) entry which is preliminary data.</text>
</comment>
<evidence type="ECO:0000256" key="7">
    <source>
        <dbReference type="ARBA" id="ARBA00022833"/>
    </source>
</evidence>
<dbReference type="Gene3D" id="3.30.930.10">
    <property type="entry name" value="Bira Bifunctional Protein, Domain 2"/>
    <property type="match status" value="1"/>
</dbReference>
<keyword evidence="8 12" id="KW-0067">ATP-binding</keyword>
<keyword evidence="10 12" id="KW-0648">Protein biosynthesis</keyword>
<dbReference type="InterPro" id="IPR018164">
    <property type="entry name" value="Ala-tRNA-synth_IIc_N"/>
</dbReference>
<evidence type="ECO:0000256" key="6">
    <source>
        <dbReference type="ARBA" id="ARBA00022741"/>
    </source>
</evidence>
<evidence type="ECO:0000256" key="5">
    <source>
        <dbReference type="ARBA" id="ARBA00022723"/>
    </source>
</evidence>
<dbReference type="HAMAP" id="MF_00036_A">
    <property type="entry name" value="Ala_tRNA_synth_A"/>
    <property type="match status" value="1"/>
</dbReference>
<evidence type="ECO:0000313" key="14">
    <source>
        <dbReference type="EMBL" id="CAE6485481.1"/>
    </source>
</evidence>
<dbReference type="SMART" id="SM00863">
    <property type="entry name" value="tRNA_SAD"/>
    <property type="match status" value="1"/>
</dbReference>
<dbReference type="GO" id="GO:0000049">
    <property type="term" value="F:tRNA binding"/>
    <property type="evidence" value="ECO:0007669"/>
    <property type="project" value="UniProtKB-KW"/>
</dbReference>
<evidence type="ECO:0000256" key="9">
    <source>
        <dbReference type="ARBA" id="ARBA00022884"/>
    </source>
</evidence>
<gene>
    <name evidence="12 14" type="primary">alaS</name>
    <name evidence="14" type="ORF">NUZ5A_20020</name>
</gene>
<dbReference type="NCBIfam" id="TIGR00344">
    <property type="entry name" value="alaS"/>
    <property type="match status" value="1"/>
</dbReference>
<dbReference type="Gene3D" id="3.30.54.20">
    <property type="match status" value="1"/>
</dbReference>
<evidence type="ECO:0000256" key="10">
    <source>
        <dbReference type="ARBA" id="ARBA00022917"/>
    </source>
</evidence>
<feature type="binding site" evidence="12">
    <location>
        <position position="712"/>
    </location>
    <ligand>
        <name>Zn(2+)</name>
        <dbReference type="ChEBI" id="CHEBI:29105"/>
    </ligand>
</feature>
<organism evidence="14 15">
    <name type="scientific">Candidatus Nitrosotenuis uzonensis</name>
    <dbReference type="NCBI Taxonomy" id="1407055"/>
    <lineage>
        <taxon>Archaea</taxon>
        <taxon>Nitrososphaerota</taxon>
        <taxon>Candidatus Nitrosotenuis</taxon>
    </lineage>
</organism>
<feature type="binding site" evidence="12">
    <location>
        <position position="716"/>
    </location>
    <ligand>
        <name>Zn(2+)</name>
        <dbReference type="ChEBI" id="CHEBI:29105"/>
    </ligand>
</feature>
<accession>A0A812EYT0</accession>
<feature type="binding site" evidence="12">
    <location>
        <position position="612"/>
    </location>
    <ligand>
        <name>Zn(2+)</name>
        <dbReference type="ChEBI" id="CHEBI:29105"/>
    </ligand>
</feature>
<sequence>MAIRSAQSTFLNIGQVDTQKMNKEEILAKFSSEPDRYYKVKLFEEQGFIRKSCSVCKRFFWTLDGRNQCPEHSDDTYSFIGNPPTSKRFDYTDAWRQVESFFVKNGHTSISRYPVVCRWRDDLYFTIASIVDFQRVMGSKVVFEFPANPLIVPQTCLRFKDIENVGVTGRHFSSFCMIGQHSIPNGSGYWKDECVDLDFRLLTDAFGINKSEIVFVEDVWAGGGSFGSSLEYYVRGLELGNAVFTEFQGELGNHTTLDQRIIDMGAGLERFAWITMGTPTAYDCCFGPITEKLLQKSGIDFDSLMLTRYFTEIAKGLEKYPDLSHVRRSAIKESGLTDDKMTRIITPLEGIYMIADHLRTLIFAISDGALPSNVGGGYNLRIILRRIMATIDRLGLRVDLDELIDSHIDYLKKTYPELEQYRSEVKTIIGIEVGRYHESKSRMEKIAQNLKSQKKTLNVDDMIRLYESDGVTPDYLKEYNVISEIPDSFYTKLSDLHQSEKKKAVEEFDLTGIPETDLLFYKDDPVKFDAKVLRVLKSKFVVLDRTSFYARGGGQEPDHGSINGQSVIDVTKHGSIVLHEISGIAPKEGQLVSCEIDVDRRSGITKHHTSTHVINSSARNVLGSWVWQHSAFKEKDYGRLDITHHSSLTDEEIRKIESFANTVIQKNLPVTIQEYERGQAEQTFGFRIYQGGVVPVKSVRIVRIEDFDVEACGGTHVRRTGELGLIKITKSERIQDGVIRLEFVSGRSAIEFVQKQEEDIMSIIKSLGSNREKIIKSFEHAMSDSESAKKKLKQLIKRTSSTVARQAIESAKRFGPIKFYSTIDDELDEEFHIAVGEDAIRQEPTLLYCALVVRGSGIRIIVFAGEQAQFKAGDLVKEISAKLGGSGGGDARFGQGGGKDTARLAEAISYAELLIKKTVNV</sequence>
<dbReference type="GO" id="GO:0005524">
    <property type="term" value="F:ATP binding"/>
    <property type="evidence" value="ECO:0007669"/>
    <property type="project" value="UniProtKB-UniRule"/>
</dbReference>
<keyword evidence="11 12" id="KW-0030">Aminoacyl-tRNA synthetase</keyword>
<dbReference type="InterPro" id="IPR002318">
    <property type="entry name" value="Ala-tRNA-lgiase_IIc"/>
</dbReference>
<dbReference type="SUPFAM" id="SSF50447">
    <property type="entry name" value="Translation proteins"/>
    <property type="match status" value="1"/>
</dbReference>
<evidence type="ECO:0000256" key="2">
    <source>
        <dbReference type="ARBA" id="ARBA00022490"/>
    </source>
</evidence>
<evidence type="ECO:0000256" key="3">
    <source>
        <dbReference type="ARBA" id="ARBA00022555"/>
    </source>
</evidence>
<comment type="cofactor">
    <cofactor evidence="12">
        <name>Zn(2+)</name>
        <dbReference type="ChEBI" id="CHEBI:29105"/>
    </cofactor>
    <text evidence="12">Binds 1 zinc ion per subunit.</text>
</comment>
<dbReference type="AlphaFoldDB" id="A0A812EYT0"/>
<evidence type="ECO:0000259" key="13">
    <source>
        <dbReference type="PROSITE" id="PS50860"/>
    </source>
</evidence>
<dbReference type="SUPFAM" id="SSF55186">
    <property type="entry name" value="ThrRS/AlaRS common domain"/>
    <property type="match status" value="1"/>
</dbReference>
<keyword evidence="2 12" id="KW-0963">Cytoplasm</keyword>
<dbReference type="Proteomes" id="UP000655759">
    <property type="component" value="Unassembled WGS sequence"/>
</dbReference>
<dbReference type="InterPro" id="IPR022429">
    <property type="entry name" value="Ala-tRNA_lgiase_arc"/>
</dbReference>
<dbReference type="PROSITE" id="PS50860">
    <property type="entry name" value="AA_TRNA_LIGASE_II_ALA"/>
    <property type="match status" value="1"/>
</dbReference>
<dbReference type="Pfam" id="PF01411">
    <property type="entry name" value="tRNA-synt_2c"/>
    <property type="match status" value="1"/>
</dbReference>
<dbReference type="GO" id="GO:0006419">
    <property type="term" value="P:alanyl-tRNA aminoacylation"/>
    <property type="evidence" value="ECO:0007669"/>
    <property type="project" value="UniProtKB-UniRule"/>
</dbReference>
<name>A0A812EYT0_9ARCH</name>
<dbReference type="GO" id="GO:0004813">
    <property type="term" value="F:alanine-tRNA ligase activity"/>
    <property type="evidence" value="ECO:0007669"/>
    <property type="project" value="UniProtKB-UniRule"/>
</dbReference>
<keyword evidence="9 12" id="KW-0694">RNA-binding</keyword>
<dbReference type="Gene3D" id="3.10.310.40">
    <property type="match status" value="1"/>
</dbReference>
<dbReference type="Gene3D" id="2.40.30.130">
    <property type="match status" value="1"/>
</dbReference>
<dbReference type="PRINTS" id="PR00980">
    <property type="entry name" value="TRNASYNTHALA"/>
</dbReference>
<dbReference type="EMBL" id="CAJNAQ010000002">
    <property type="protein sequence ID" value="CAE6485481.1"/>
    <property type="molecule type" value="Genomic_DNA"/>
</dbReference>
<dbReference type="GO" id="GO:0002161">
    <property type="term" value="F:aminoacyl-tRNA deacylase activity"/>
    <property type="evidence" value="ECO:0007669"/>
    <property type="project" value="UniProtKB-ARBA"/>
</dbReference>
<dbReference type="PANTHER" id="PTHR11777">
    <property type="entry name" value="ALANYL-TRNA SYNTHETASE"/>
    <property type="match status" value="1"/>
</dbReference>